<accession>A0ABR8LEI7</accession>
<evidence type="ECO:0000313" key="4">
    <source>
        <dbReference type="Proteomes" id="UP000624419"/>
    </source>
</evidence>
<dbReference type="Proteomes" id="UP000624419">
    <property type="component" value="Unassembled WGS sequence"/>
</dbReference>
<reference evidence="3 4" key="1">
    <citation type="submission" date="2020-04" db="EMBL/GenBank/DDBJ databases">
        <title>Salinimonas sp. HHU 13199.</title>
        <authorList>
            <person name="Cui X."/>
            <person name="Zhang D."/>
        </authorList>
    </citation>
    <scope>NUCLEOTIDE SEQUENCE [LARGE SCALE GENOMIC DNA]</scope>
    <source>
        <strain evidence="3 4">HHU 13199</strain>
    </source>
</reference>
<evidence type="ECO:0000259" key="2">
    <source>
        <dbReference type="Pfam" id="PF12697"/>
    </source>
</evidence>
<protein>
    <submittedName>
        <fullName evidence="3">Alpha/beta fold hydrolase</fullName>
    </submittedName>
</protein>
<dbReference type="InterPro" id="IPR029058">
    <property type="entry name" value="AB_hydrolase_fold"/>
</dbReference>
<organism evidence="3 4">
    <name type="scientific">Salinimonas profundi</name>
    <dbReference type="NCBI Taxonomy" id="2729140"/>
    <lineage>
        <taxon>Bacteria</taxon>
        <taxon>Pseudomonadati</taxon>
        <taxon>Pseudomonadota</taxon>
        <taxon>Gammaproteobacteria</taxon>
        <taxon>Alteromonadales</taxon>
        <taxon>Alteromonadaceae</taxon>
        <taxon>Alteromonas/Salinimonas group</taxon>
        <taxon>Salinimonas</taxon>
    </lineage>
</organism>
<gene>
    <name evidence="3" type="ORF">HHX48_03000</name>
</gene>
<evidence type="ECO:0000313" key="3">
    <source>
        <dbReference type="EMBL" id="MBD3584701.1"/>
    </source>
</evidence>
<keyword evidence="1 3" id="KW-0378">Hydrolase</keyword>
<feature type="domain" description="AB hydrolase-1" evidence="2">
    <location>
        <begin position="17"/>
        <end position="248"/>
    </location>
</feature>
<dbReference type="GO" id="GO:0016787">
    <property type="term" value="F:hydrolase activity"/>
    <property type="evidence" value="ECO:0007669"/>
    <property type="project" value="UniProtKB-KW"/>
</dbReference>
<dbReference type="Pfam" id="PF12697">
    <property type="entry name" value="Abhydrolase_6"/>
    <property type="match status" value="1"/>
</dbReference>
<sequence length="260" mass="29024">MSLNYEITRSAPAHPWLILIHGLFGNLDNLAVVRRHFQKSCNVVSIDLPDHGESPHTQGFSFEACAEGVATIIEKTEADQVYLLGHSLGGKAAMITALHYPALIRALVVADIAPVTYPAQHNAIIRGLRAVDLSDVEKRSDADKQLAQHIAEPGIRQFLLKSLYQDNDGHWQWRFNLEGIAAHYDTIRSWPETDLEFSKDTLFIKGSRSDYLSSEYRSDVMRLFPTAKARVIDGAGHWLHAEKPEAFNLAVERFLSGVAP</sequence>
<dbReference type="SUPFAM" id="SSF53474">
    <property type="entry name" value="alpha/beta-Hydrolases"/>
    <property type="match status" value="1"/>
</dbReference>
<dbReference type="PRINTS" id="PR00412">
    <property type="entry name" value="EPOXHYDRLASE"/>
</dbReference>
<dbReference type="PANTHER" id="PTHR46118">
    <property type="entry name" value="PROTEIN ABHD11"/>
    <property type="match status" value="1"/>
</dbReference>
<dbReference type="EMBL" id="JABBXD010000001">
    <property type="protein sequence ID" value="MBD3584701.1"/>
    <property type="molecule type" value="Genomic_DNA"/>
</dbReference>
<keyword evidence="4" id="KW-1185">Reference proteome</keyword>
<evidence type="ECO:0000256" key="1">
    <source>
        <dbReference type="ARBA" id="ARBA00022801"/>
    </source>
</evidence>
<name>A0ABR8LEI7_9ALTE</name>
<comment type="caution">
    <text evidence="3">The sequence shown here is derived from an EMBL/GenBank/DDBJ whole genome shotgun (WGS) entry which is preliminary data.</text>
</comment>
<dbReference type="Gene3D" id="3.40.50.1820">
    <property type="entry name" value="alpha/beta hydrolase"/>
    <property type="match status" value="1"/>
</dbReference>
<proteinExistence type="predicted"/>
<dbReference type="InterPro" id="IPR000073">
    <property type="entry name" value="AB_hydrolase_1"/>
</dbReference>
<dbReference type="InterPro" id="IPR000639">
    <property type="entry name" value="Epox_hydrolase-like"/>
</dbReference>
<dbReference type="PANTHER" id="PTHR46118:SF4">
    <property type="entry name" value="PROTEIN ABHD11"/>
    <property type="match status" value="1"/>
</dbReference>